<evidence type="ECO:0000313" key="3">
    <source>
        <dbReference type="Proteomes" id="UP001181693"/>
    </source>
</evidence>
<sequence length="85" mass="10132">MFLGRSLHRHLLHIEKDKKPIFEPNFIRTRRKKWFCPFFLRLDSEANKVPFNETETKTKTKNKGIQSHDLPMSCDQGPQLSWSAF</sequence>
<feature type="compositionally biased region" description="Polar residues" evidence="1">
    <location>
        <begin position="76"/>
        <end position="85"/>
    </location>
</feature>
<accession>A0AAV3AY63</accession>
<reference evidence="2" key="1">
    <citation type="thesis" date="2020" institute="ProQuest LLC" country="789 East Eisenhower Parkway, Ann Arbor, MI, USA">
        <title>Comparative Genomics and Chromosome Evolution.</title>
        <authorList>
            <person name="Mudd A.B."/>
        </authorList>
    </citation>
    <scope>NUCLEOTIDE SEQUENCE</scope>
    <source>
        <strain evidence="2">1538</strain>
        <tissue evidence="2">Blood</tissue>
    </source>
</reference>
<dbReference type="AlphaFoldDB" id="A0AAV3AY63"/>
<comment type="caution">
    <text evidence="2">The sequence shown here is derived from an EMBL/GenBank/DDBJ whole genome shotgun (WGS) entry which is preliminary data.</text>
</comment>
<feature type="region of interest" description="Disordered" evidence="1">
    <location>
        <begin position="53"/>
        <end position="85"/>
    </location>
</feature>
<dbReference type="Proteomes" id="UP001181693">
    <property type="component" value="Unassembled WGS sequence"/>
</dbReference>
<gene>
    <name evidence="2" type="ORF">GDO54_008200</name>
</gene>
<proteinExistence type="predicted"/>
<protein>
    <submittedName>
        <fullName evidence="2">Uncharacterized protein</fullName>
    </submittedName>
</protein>
<dbReference type="EMBL" id="DYDO01000003">
    <property type="protein sequence ID" value="DBA27735.1"/>
    <property type="molecule type" value="Genomic_DNA"/>
</dbReference>
<evidence type="ECO:0000256" key="1">
    <source>
        <dbReference type="SAM" id="MobiDB-lite"/>
    </source>
</evidence>
<name>A0AAV3AY63_PYXAD</name>
<evidence type="ECO:0000313" key="2">
    <source>
        <dbReference type="EMBL" id="DBA27735.1"/>
    </source>
</evidence>
<organism evidence="2 3">
    <name type="scientific">Pyxicephalus adspersus</name>
    <name type="common">African bullfrog</name>
    <dbReference type="NCBI Taxonomy" id="30357"/>
    <lineage>
        <taxon>Eukaryota</taxon>
        <taxon>Metazoa</taxon>
        <taxon>Chordata</taxon>
        <taxon>Craniata</taxon>
        <taxon>Vertebrata</taxon>
        <taxon>Euteleostomi</taxon>
        <taxon>Amphibia</taxon>
        <taxon>Batrachia</taxon>
        <taxon>Anura</taxon>
        <taxon>Neobatrachia</taxon>
        <taxon>Ranoidea</taxon>
        <taxon>Pyxicephalidae</taxon>
        <taxon>Pyxicephalinae</taxon>
        <taxon>Pyxicephalus</taxon>
    </lineage>
</organism>
<keyword evidence="3" id="KW-1185">Reference proteome</keyword>